<sequence>MGFVITSERIADPVRYEKVGRLLPGDDEMIRVMVDGFGEVMRIPKSDFVLLWNGLSPDGMRLSESENRVILSGEGEEYVVLTRQVRGMLEGWPKKKAAVFVMRENTP</sequence>
<dbReference type="EMBL" id="QGMZ01000021">
    <property type="protein sequence ID" value="PWR73155.1"/>
    <property type="molecule type" value="Genomic_DNA"/>
</dbReference>
<evidence type="ECO:0000313" key="1">
    <source>
        <dbReference type="EMBL" id="PWR73155.1"/>
    </source>
</evidence>
<keyword evidence="2" id="KW-1185">Reference proteome</keyword>
<reference evidence="1 2" key="1">
    <citation type="submission" date="2018-05" db="EMBL/GenBank/DDBJ databases">
        <title>Draft genome of Methanospirillum stamsii Pt1.</title>
        <authorList>
            <person name="Dueholm M.S."/>
            <person name="Nielsen P.H."/>
            <person name="Bakmann L.F."/>
            <person name="Otzen D.E."/>
        </authorList>
    </citation>
    <scope>NUCLEOTIDE SEQUENCE [LARGE SCALE GENOMIC DNA]</scope>
    <source>
        <strain evidence="1 2">Pt1</strain>
    </source>
</reference>
<evidence type="ECO:0000313" key="2">
    <source>
        <dbReference type="Proteomes" id="UP000245934"/>
    </source>
</evidence>
<organism evidence="1 2">
    <name type="scientific">Methanospirillum stamsii</name>
    <dbReference type="NCBI Taxonomy" id="1277351"/>
    <lineage>
        <taxon>Archaea</taxon>
        <taxon>Methanobacteriati</taxon>
        <taxon>Methanobacteriota</taxon>
        <taxon>Stenosarchaea group</taxon>
        <taxon>Methanomicrobia</taxon>
        <taxon>Methanomicrobiales</taxon>
        <taxon>Methanospirillaceae</taxon>
        <taxon>Methanospirillum</taxon>
    </lineage>
</organism>
<dbReference type="AlphaFoldDB" id="A0A2V2N3T2"/>
<gene>
    <name evidence="1" type="ORF">DLD82_11305</name>
</gene>
<accession>A0A2V2N3T2</accession>
<comment type="caution">
    <text evidence="1">The sequence shown here is derived from an EMBL/GenBank/DDBJ whole genome shotgun (WGS) entry which is preliminary data.</text>
</comment>
<protein>
    <submittedName>
        <fullName evidence="1">Uncharacterized protein</fullName>
    </submittedName>
</protein>
<name>A0A2V2N3T2_9EURY</name>
<proteinExistence type="predicted"/>
<dbReference type="OrthoDB" id="115844at2157"/>
<dbReference type="Proteomes" id="UP000245934">
    <property type="component" value="Unassembled WGS sequence"/>
</dbReference>